<dbReference type="KEGG" id="amex:103042437"/>
<dbReference type="PANTHER" id="PTHR12015:SF210">
    <property type="entry name" value="C-X-C MOTIF CHEMOKINE 9"/>
    <property type="match status" value="1"/>
</dbReference>
<dbReference type="SUPFAM" id="SSF54117">
    <property type="entry name" value="Interleukin 8-like chemokines"/>
    <property type="match status" value="1"/>
</dbReference>
<dbReference type="InterPro" id="IPR036048">
    <property type="entry name" value="Interleukin_8-like_sf"/>
</dbReference>
<evidence type="ECO:0000256" key="1">
    <source>
        <dbReference type="ARBA" id="ARBA00004613"/>
    </source>
</evidence>
<feature type="compositionally biased region" description="Basic residues" evidence="5">
    <location>
        <begin position="91"/>
        <end position="112"/>
    </location>
</feature>
<keyword evidence="6" id="KW-0732">Signal</keyword>
<dbReference type="GO" id="GO:0006955">
    <property type="term" value="P:immune response"/>
    <property type="evidence" value="ECO:0007669"/>
    <property type="project" value="InterPro"/>
</dbReference>
<evidence type="ECO:0000256" key="3">
    <source>
        <dbReference type="ARBA" id="ARBA00022514"/>
    </source>
</evidence>
<organism evidence="8 9">
    <name type="scientific">Astyanax mexicanus</name>
    <name type="common">Blind cave fish</name>
    <name type="synonym">Astyanax fasciatus mexicanus</name>
    <dbReference type="NCBI Taxonomy" id="7994"/>
    <lineage>
        <taxon>Eukaryota</taxon>
        <taxon>Metazoa</taxon>
        <taxon>Chordata</taxon>
        <taxon>Craniata</taxon>
        <taxon>Vertebrata</taxon>
        <taxon>Euteleostomi</taxon>
        <taxon>Actinopterygii</taxon>
        <taxon>Neopterygii</taxon>
        <taxon>Teleostei</taxon>
        <taxon>Ostariophysi</taxon>
        <taxon>Characiformes</taxon>
        <taxon>Characoidei</taxon>
        <taxon>Acestrorhamphidae</taxon>
        <taxon>Acestrorhamphinae</taxon>
        <taxon>Astyanax</taxon>
    </lineage>
</organism>
<feature type="region of interest" description="Disordered" evidence="5">
    <location>
        <begin position="90"/>
        <end position="121"/>
    </location>
</feature>
<sequence>MKATAVILLFLVIFGITATLCAGRIGGQGERCLCKGKLAKRVKPQEIKKIELFHMSASCSKTEILITHKKGKKFCLDPNGKQGMKVLQSKMRLHREKKPKAHGGGKKKKQKKSQQQQQQQQ</sequence>
<dbReference type="GO" id="GO:0008009">
    <property type="term" value="F:chemokine activity"/>
    <property type="evidence" value="ECO:0007669"/>
    <property type="project" value="InterPro"/>
</dbReference>
<reference evidence="8 9" key="1">
    <citation type="submission" date="2021-07" db="EMBL/GenBank/DDBJ databases">
        <authorList>
            <person name="Imarazene B."/>
            <person name="Zahm M."/>
            <person name="Klopp C."/>
            <person name="Cabau C."/>
            <person name="Beille S."/>
            <person name="Jouanno E."/>
            <person name="Castinel A."/>
            <person name="Lluch J."/>
            <person name="Gil L."/>
            <person name="Kuchtly C."/>
            <person name="Lopez Roques C."/>
            <person name="Donnadieu C."/>
            <person name="Parrinello H."/>
            <person name="Journot L."/>
            <person name="Du K."/>
            <person name="Schartl M."/>
            <person name="Retaux S."/>
            <person name="Guiguen Y."/>
        </authorList>
    </citation>
    <scope>NUCLEOTIDE SEQUENCE [LARGE SCALE GENOMIC DNA]</scope>
    <source>
        <strain evidence="8">Pach_M1</strain>
        <tissue evidence="8">Testis</tissue>
    </source>
</reference>
<dbReference type="InterPro" id="IPR033899">
    <property type="entry name" value="CXC_Chemokine_domain"/>
</dbReference>
<evidence type="ECO:0000256" key="5">
    <source>
        <dbReference type="SAM" id="MobiDB-lite"/>
    </source>
</evidence>
<accession>A0A8T2KXG8</accession>
<evidence type="ECO:0000259" key="7">
    <source>
        <dbReference type="SMART" id="SM00199"/>
    </source>
</evidence>
<dbReference type="EMBL" id="JAICCE010000022">
    <property type="protein sequence ID" value="KAG9261726.1"/>
    <property type="molecule type" value="Genomic_DNA"/>
</dbReference>
<dbReference type="Proteomes" id="UP000752171">
    <property type="component" value="Unassembled WGS sequence"/>
</dbReference>
<dbReference type="Pfam" id="PF00048">
    <property type="entry name" value="IL8"/>
    <property type="match status" value="1"/>
</dbReference>
<protein>
    <submittedName>
        <fullName evidence="8">C-X-C motif chemokine 11-like</fullName>
    </submittedName>
</protein>
<feature type="chain" id="PRO_5035946334" evidence="6">
    <location>
        <begin position="24"/>
        <end position="121"/>
    </location>
</feature>
<dbReference type="PRINTS" id="PR00437">
    <property type="entry name" value="SMALLCYTKCXC"/>
</dbReference>
<gene>
    <name evidence="8" type="ORF">AMEX_G25323</name>
</gene>
<comment type="subcellular location">
    <subcellularLocation>
        <location evidence="1">Secreted</location>
    </subcellularLocation>
</comment>
<evidence type="ECO:0000256" key="2">
    <source>
        <dbReference type="ARBA" id="ARBA00010665"/>
    </source>
</evidence>
<keyword evidence="4" id="KW-0964">Secreted</keyword>
<keyword evidence="3" id="KW-0202">Cytokine</keyword>
<dbReference type="CDD" id="cd00273">
    <property type="entry name" value="Chemokine_CXC"/>
    <property type="match status" value="1"/>
</dbReference>
<comment type="similarity">
    <text evidence="2">Belongs to the intercrine alpha (chemokine CxC) family.</text>
</comment>
<dbReference type="AlphaFoldDB" id="A0A8T2KXG8"/>
<evidence type="ECO:0000256" key="4">
    <source>
        <dbReference type="ARBA" id="ARBA00022525"/>
    </source>
</evidence>
<evidence type="ECO:0000313" key="8">
    <source>
        <dbReference type="EMBL" id="KAG9261726.1"/>
    </source>
</evidence>
<dbReference type="Gene3D" id="2.40.50.40">
    <property type="match status" value="1"/>
</dbReference>
<dbReference type="InterPro" id="IPR001089">
    <property type="entry name" value="Chemokine_CXC"/>
</dbReference>
<name>A0A8T2KXG8_ASTMX</name>
<comment type="caution">
    <text evidence="8">The sequence shown here is derived from an EMBL/GenBank/DDBJ whole genome shotgun (WGS) entry which is preliminary data.</text>
</comment>
<dbReference type="InterPro" id="IPR001811">
    <property type="entry name" value="Chemokine_IL8-like_dom"/>
</dbReference>
<dbReference type="GO" id="GO:0006952">
    <property type="term" value="P:defense response"/>
    <property type="evidence" value="ECO:0007669"/>
    <property type="project" value="InterPro"/>
</dbReference>
<dbReference type="InterPro" id="IPR039809">
    <property type="entry name" value="Chemokine_b/g/d"/>
</dbReference>
<evidence type="ECO:0000313" key="9">
    <source>
        <dbReference type="Proteomes" id="UP000752171"/>
    </source>
</evidence>
<dbReference type="GO" id="GO:0005615">
    <property type="term" value="C:extracellular space"/>
    <property type="evidence" value="ECO:0007669"/>
    <property type="project" value="UniProtKB-KW"/>
</dbReference>
<feature type="signal peptide" evidence="6">
    <location>
        <begin position="1"/>
        <end position="23"/>
    </location>
</feature>
<proteinExistence type="inferred from homology"/>
<dbReference type="PANTHER" id="PTHR12015">
    <property type="entry name" value="SMALL INDUCIBLE CYTOKINE A"/>
    <property type="match status" value="1"/>
</dbReference>
<feature type="domain" description="Chemokine interleukin-8-like" evidence="7">
    <location>
        <begin position="29"/>
        <end position="90"/>
    </location>
</feature>
<dbReference type="SMART" id="SM00199">
    <property type="entry name" value="SCY"/>
    <property type="match status" value="1"/>
</dbReference>
<evidence type="ECO:0000256" key="6">
    <source>
        <dbReference type="SAM" id="SignalP"/>
    </source>
</evidence>